<dbReference type="EMBL" id="CP003058">
    <property type="protein sequence ID" value="AEQ22880.1"/>
    <property type="molecule type" value="Genomic_DNA"/>
</dbReference>
<dbReference type="KEGG" id="ain:Acin_1666"/>
<evidence type="ECO:0000313" key="1">
    <source>
        <dbReference type="EMBL" id="AEQ22880.1"/>
    </source>
</evidence>
<protein>
    <submittedName>
        <fullName evidence="1">Uncharacterized protein</fullName>
    </submittedName>
</protein>
<proteinExistence type="predicted"/>
<evidence type="ECO:0000313" key="2">
    <source>
        <dbReference type="Proteomes" id="UP000007093"/>
    </source>
</evidence>
<reference evidence="1 2" key="1">
    <citation type="journal article" date="2011" name="J. Bacteriol.">
        <title>Complete genome sequence of Acidaminococcus intestini RYC-MR95, a Gram-negative bacterium from the phylum Firmicutes.</title>
        <authorList>
            <person name="D'Auria G."/>
            <person name="Galan J.C."/>
            <person name="Rodriguez-Alcayna M."/>
            <person name="Moya A."/>
            <person name="Baquero F."/>
            <person name="Latorre A."/>
        </authorList>
    </citation>
    <scope>NUCLEOTIDE SEQUENCE [LARGE SCALE GENOMIC DNA]</scope>
    <source>
        <strain evidence="1 2">RyC-MR95</strain>
    </source>
</reference>
<dbReference type="PATRIC" id="fig|568816.4.peg.1617"/>
<dbReference type="InParanoid" id="G4Q374"/>
<accession>G4Q374</accession>
<dbReference type="STRING" id="568816.Acin_1666"/>
<organism evidence="1 2">
    <name type="scientific">Acidaminococcus intestini (strain RyC-MR95)</name>
    <dbReference type="NCBI Taxonomy" id="568816"/>
    <lineage>
        <taxon>Bacteria</taxon>
        <taxon>Bacillati</taxon>
        <taxon>Bacillota</taxon>
        <taxon>Negativicutes</taxon>
        <taxon>Acidaminococcales</taxon>
        <taxon>Acidaminococcaceae</taxon>
        <taxon>Acidaminococcus</taxon>
    </lineage>
</organism>
<dbReference type="HOGENOM" id="CLU_3228249_0_0_9"/>
<gene>
    <name evidence="1" type="ordered locus">Acin_1666</name>
</gene>
<name>G4Q374_ACIIR</name>
<keyword evidence="2" id="KW-1185">Reference proteome</keyword>
<dbReference type="Proteomes" id="UP000007093">
    <property type="component" value="Chromosome"/>
</dbReference>
<dbReference type="AlphaFoldDB" id="G4Q374"/>
<sequence length="43" mass="5099">MSFLKREKYFSSAVTPSGKKLCSRRQENDSKTFWEAKKTLRPM</sequence>